<proteinExistence type="predicted"/>
<evidence type="ECO:0000256" key="1">
    <source>
        <dbReference type="SAM" id="MobiDB-lite"/>
    </source>
</evidence>
<feature type="compositionally biased region" description="Polar residues" evidence="1">
    <location>
        <begin position="57"/>
        <end position="66"/>
    </location>
</feature>
<keyword evidence="3" id="KW-1185">Reference proteome</keyword>
<evidence type="ECO:0000313" key="3">
    <source>
        <dbReference type="Proteomes" id="UP000032360"/>
    </source>
</evidence>
<reference evidence="2 3" key="1">
    <citation type="submission" date="2015-01" db="EMBL/GenBank/DDBJ databases">
        <title>Draft genome of the acidophilic iron oxidizer Acidithrix ferrooxidans strain Py-F3.</title>
        <authorList>
            <person name="Poehlein A."/>
            <person name="Eisen S."/>
            <person name="Schloemann M."/>
            <person name="Johnson B.D."/>
            <person name="Daniel R."/>
            <person name="Muehling M."/>
        </authorList>
    </citation>
    <scope>NUCLEOTIDE SEQUENCE [LARGE SCALE GENOMIC DNA]</scope>
    <source>
        <strain evidence="2 3">Py-F3</strain>
    </source>
</reference>
<accession>A0A0D8HGS1</accession>
<comment type="caution">
    <text evidence="2">The sequence shown here is derived from an EMBL/GenBank/DDBJ whole genome shotgun (WGS) entry which is preliminary data.</text>
</comment>
<name>A0A0D8HGS1_9ACTN</name>
<dbReference type="AlphaFoldDB" id="A0A0D8HGS1"/>
<dbReference type="EMBL" id="JXYS01000090">
    <property type="protein sequence ID" value="KJF16276.1"/>
    <property type="molecule type" value="Genomic_DNA"/>
</dbReference>
<protein>
    <submittedName>
        <fullName evidence="2">Uncharacterized protein</fullName>
    </submittedName>
</protein>
<gene>
    <name evidence="2" type="ORF">AXFE_28770</name>
</gene>
<feature type="region of interest" description="Disordered" evidence="1">
    <location>
        <begin position="51"/>
        <end position="84"/>
    </location>
</feature>
<evidence type="ECO:0000313" key="2">
    <source>
        <dbReference type="EMBL" id="KJF16276.1"/>
    </source>
</evidence>
<dbReference type="Proteomes" id="UP000032360">
    <property type="component" value="Unassembled WGS sequence"/>
</dbReference>
<organism evidence="2 3">
    <name type="scientific">Acidithrix ferrooxidans</name>
    <dbReference type="NCBI Taxonomy" id="1280514"/>
    <lineage>
        <taxon>Bacteria</taxon>
        <taxon>Bacillati</taxon>
        <taxon>Actinomycetota</taxon>
        <taxon>Acidimicrobiia</taxon>
        <taxon>Acidimicrobiales</taxon>
        <taxon>Acidimicrobiaceae</taxon>
        <taxon>Acidithrix</taxon>
    </lineage>
</organism>
<sequence>MSEVFEQFNAGPYDLWQICDSSLDASENILSAMSVMSENSLLDRGNQAMISDDFPTPTENSSSTTLHRVDHTWKPSQRRHSLSP</sequence>